<keyword evidence="2" id="KW-1185">Reference proteome</keyword>
<protein>
    <submittedName>
        <fullName evidence="1">Uncharacterized protein</fullName>
    </submittedName>
</protein>
<reference evidence="1" key="3">
    <citation type="journal article" date="2017" name="Nature">
        <title>Genome sequence of the progenitor of the wheat D genome Aegilops tauschii.</title>
        <authorList>
            <person name="Luo M.C."/>
            <person name="Gu Y.Q."/>
            <person name="Puiu D."/>
            <person name="Wang H."/>
            <person name="Twardziok S.O."/>
            <person name="Deal K.R."/>
            <person name="Huo N."/>
            <person name="Zhu T."/>
            <person name="Wang L."/>
            <person name="Wang Y."/>
            <person name="McGuire P.E."/>
            <person name="Liu S."/>
            <person name="Long H."/>
            <person name="Ramasamy R.K."/>
            <person name="Rodriguez J.C."/>
            <person name="Van S.L."/>
            <person name="Yuan L."/>
            <person name="Wang Z."/>
            <person name="Xia Z."/>
            <person name="Xiao L."/>
            <person name="Anderson O.D."/>
            <person name="Ouyang S."/>
            <person name="Liang Y."/>
            <person name="Zimin A.V."/>
            <person name="Pertea G."/>
            <person name="Qi P."/>
            <person name="Bennetzen J.L."/>
            <person name="Dai X."/>
            <person name="Dawson M.W."/>
            <person name="Muller H.G."/>
            <person name="Kugler K."/>
            <person name="Rivarola-Duarte L."/>
            <person name="Spannagl M."/>
            <person name="Mayer K.F.X."/>
            <person name="Lu F.H."/>
            <person name="Bevan M.W."/>
            <person name="Leroy P."/>
            <person name="Li P."/>
            <person name="You F.M."/>
            <person name="Sun Q."/>
            <person name="Liu Z."/>
            <person name="Lyons E."/>
            <person name="Wicker T."/>
            <person name="Salzberg S.L."/>
            <person name="Devos K.M."/>
            <person name="Dvorak J."/>
        </authorList>
    </citation>
    <scope>NUCLEOTIDE SEQUENCE [LARGE SCALE GENOMIC DNA]</scope>
    <source>
        <strain evidence="1">cv. AL8/78</strain>
    </source>
</reference>
<reference evidence="2" key="2">
    <citation type="journal article" date="2017" name="Nat. Plants">
        <title>The Aegilops tauschii genome reveals multiple impacts of transposons.</title>
        <authorList>
            <person name="Zhao G."/>
            <person name="Zou C."/>
            <person name="Li K."/>
            <person name="Wang K."/>
            <person name="Li T."/>
            <person name="Gao L."/>
            <person name="Zhang X."/>
            <person name="Wang H."/>
            <person name="Yang Z."/>
            <person name="Liu X."/>
            <person name="Jiang W."/>
            <person name="Mao L."/>
            <person name="Kong X."/>
            <person name="Jiao Y."/>
            <person name="Jia J."/>
        </authorList>
    </citation>
    <scope>NUCLEOTIDE SEQUENCE [LARGE SCALE GENOMIC DNA]</scope>
    <source>
        <strain evidence="2">cv. AL8/78</strain>
    </source>
</reference>
<dbReference type="Proteomes" id="UP000015105">
    <property type="component" value="Chromosome 1D"/>
</dbReference>
<evidence type="ECO:0000313" key="1">
    <source>
        <dbReference type="EnsemblPlants" id="AET1Gv20573300.28"/>
    </source>
</evidence>
<accession>A0A452YYP8</accession>
<reference evidence="2" key="1">
    <citation type="journal article" date="2014" name="Science">
        <title>Ancient hybridizations among the ancestral genomes of bread wheat.</title>
        <authorList>
            <consortium name="International Wheat Genome Sequencing Consortium,"/>
            <person name="Marcussen T."/>
            <person name="Sandve S.R."/>
            <person name="Heier L."/>
            <person name="Spannagl M."/>
            <person name="Pfeifer M."/>
            <person name="Jakobsen K.S."/>
            <person name="Wulff B.B."/>
            <person name="Steuernagel B."/>
            <person name="Mayer K.F."/>
            <person name="Olsen O.A."/>
        </authorList>
    </citation>
    <scope>NUCLEOTIDE SEQUENCE [LARGE SCALE GENOMIC DNA]</scope>
    <source>
        <strain evidence="2">cv. AL8/78</strain>
    </source>
</reference>
<dbReference type="EnsemblPlants" id="AET1Gv20573300.28">
    <property type="protein sequence ID" value="AET1Gv20573300.28"/>
    <property type="gene ID" value="AET1Gv20573300"/>
</dbReference>
<reference evidence="1" key="4">
    <citation type="submission" date="2019-03" db="UniProtKB">
        <authorList>
            <consortium name="EnsemblPlants"/>
        </authorList>
    </citation>
    <scope>IDENTIFICATION</scope>
</reference>
<sequence length="55" mass="6001">MVADGVTCTNNSTMMMPTSRLRHRLHVPTELPDLDKHTTCSSAAISSDLSLCIQL</sequence>
<evidence type="ECO:0000313" key="2">
    <source>
        <dbReference type="Proteomes" id="UP000015105"/>
    </source>
</evidence>
<proteinExistence type="predicted"/>
<name>A0A452YYP8_AEGTS</name>
<dbReference type="AlphaFoldDB" id="A0A452YYP8"/>
<dbReference type="Gramene" id="AET1Gv20573300.28">
    <property type="protein sequence ID" value="AET1Gv20573300.28"/>
    <property type="gene ID" value="AET1Gv20573300"/>
</dbReference>
<organism evidence="1 2">
    <name type="scientific">Aegilops tauschii subsp. strangulata</name>
    <name type="common">Goatgrass</name>
    <dbReference type="NCBI Taxonomy" id="200361"/>
    <lineage>
        <taxon>Eukaryota</taxon>
        <taxon>Viridiplantae</taxon>
        <taxon>Streptophyta</taxon>
        <taxon>Embryophyta</taxon>
        <taxon>Tracheophyta</taxon>
        <taxon>Spermatophyta</taxon>
        <taxon>Magnoliopsida</taxon>
        <taxon>Liliopsida</taxon>
        <taxon>Poales</taxon>
        <taxon>Poaceae</taxon>
        <taxon>BOP clade</taxon>
        <taxon>Pooideae</taxon>
        <taxon>Triticodae</taxon>
        <taxon>Triticeae</taxon>
        <taxon>Triticinae</taxon>
        <taxon>Aegilops</taxon>
    </lineage>
</organism>
<reference evidence="1" key="5">
    <citation type="journal article" date="2021" name="G3 (Bethesda)">
        <title>Aegilops tauschii genome assembly Aet v5.0 features greater sequence contiguity and improved annotation.</title>
        <authorList>
            <person name="Wang L."/>
            <person name="Zhu T."/>
            <person name="Rodriguez J.C."/>
            <person name="Deal K.R."/>
            <person name="Dubcovsky J."/>
            <person name="McGuire P.E."/>
            <person name="Lux T."/>
            <person name="Spannagl M."/>
            <person name="Mayer K.F.X."/>
            <person name="Baldrich P."/>
            <person name="Meyers B.C."/>
            <person name="Huo N."/>
            <person name="Gu Y.Q."/>
            <person name="Zhou H."/>
            <person name="Devos K.M."/>
            <person name="Bennetzen J.L."/>
            <person name="Unver T."/>
            <person name="Budak H."/>
            <person name="Gulick P.J."/>
            <person name="Galiba G."/>
            <person name="Kalapos B."/>
            <person name="Nelson D.R."/>
            <person name="Li P."/>
            <person name="You F.M."/>
            <person name="Luo M.C."/>
            <person name="Dvorak J."/>
        </authorList>
    </citation>
    <scope>NUCLEOTIDE SEQUENCE [LARGE SCALE GENOMIC DNA]</scope>
    <source>
        <strain evidence="1">cv. AL8/78</strain>
    </source>
</reference>